<reference evidence="1 2" key="1">
    <citation type="journal article" date="2018" name="Genome Announc.">
        <title>Draft Genome Sequence of Lactococcus sp. Strain NtB2 (JCM 32569), Isolated from the Gut of the Higher Termite Nasutitermes takasagoensis.</title>
        <authorList>
            <person name="Noda S."/>
            <person name="Aihara C."/>
            <person name="Yuki M."/>
            <person name="Ohkuma M."/>
        </authorList>
    </citation>
    <scope>NUCLEOTIDE SEQUENCE [LARGE SCALE GENOMIC DNA]</scope>
    <source>
        <strain evidence="1 2">NtB2</strain>
    </source>
</reference>
<dbReference type="Gene3D" id="3.40.50.300">
    <property type="entry name" value="P-loop containing nucleotide triphosphate hydrolases"/>
    <property type="match status" value="1"/>
</dbReference>
<dbReference type="GO" id="GO:0016301">
    <property type="term" value="F:kinase activity"/>
    <property type="evidence" value="ECO:0007669"/>
    <property type="project" value="UniProtKB-KW"/>
</dbReference>
<dbReference type="OrthoDB" id="1420794at2"/>
<dbReference type="Proteomes" id="UP000245021">
    <property type="component" value="Unassembled WGS sequence"/>
</dbReference>
<evidence type="ECO:0000313" key="1">
    <source>
        <dbReference type="EMBL" id="GBG95914.1"/>
    </source>
</evidence>
<comment type="caution">
    <text evidence="1">The sequence shown here is derived from an EMBL/GenBank/DDBJ whole genome shotgun (WGS) entry which is preliminary data.</text>
</comment>
<gene>
    <name evidence="1" type="primary">udk_1</name>
    <name evidence="1" type="ORF">NtB2_00016</name>
</gene>
<sequence length="189" mass="21736">MNEIFQKIEALLSVASKPTILTIEGGAASGKTSLADLLKSKYGAEVIHMDDFFLRPEQRTAERLSEVGGNIDYERFKEEVVNHLGTSFSYRPYDCVSEQLSEPRGLRQSKLIIVEGVYSMHPYFGNYSDLKIFLSCSSTEQKRRLMQRNARLYPRFVDEWLPMEASYFEKFKTKSMSDFILDASKKESL</sequence>
<name>A0A2R5HCV1_9LACT</name>
<dbReference type="InterPro" id="IPR027417">
    <property type="entry name" value="P-loop_NTPase"/>
</dbReference>
<dbReference type="AlphaFoldDB" id="A0A2R5HCV1"/>
<dbReference type="EMBL" id="BFFO01000001">
    <property type="protein sequence ID" value="GBG95914.1"/>
    <property type="molecule type" value="Genomic_DNA"/>
</dbReference>
<dbReference type="PANTHER" id="PTHR10285">
    <property type="entry name" value="URIDINE KINASE"/>
    <property type="match status" value="1"/>
</dbReference>
<evidence type="ECO:0000313" key="2">
    <source>
        <dbReference type="Proteomes" id="UP000245021"/>
    </source>
</evidence>
<protein>
    <submittedName>
        <fullName evidence="1">Uridine kinase</fullName>
    </submittedName>
</protein>
<accession>A0A2R5HCV1</accession>
<keyword evidence="1" id="KW-0418">Kinase</keyword>
<dbReference type="RefSeq" id="WP_109244914.1">
    <property type="nucleotide sequence ID" value="NZ_BFFO01000001.1"/>
</dbReference>
<organism evidence="1 2">
    <name type="scientific">Lactococcus termiticola</name>
    <dbReference type="NCBI Taxonomy" id="2169526"/>
    <lineage>
        <taxon>Bacteria</taxon>
        <taxon>Bacillati</taxon>
        <taxon>Bacillota</taxon>
        <taxon>Bacilli</taxon>
        <taxon>Lactobacillales</taxon>
        <taxon>Streptococcaceae</taxon>
        <taxon>Lactococcus</taxon>
    </lineage>
</organism>
<proteinExistence type="predicted"/>
<dbReference type="SUPFAM" id="SSF52540">
    <property type="entry name" value="P-loop containing nucleoside triphosphate hydrolases"/>
    <property type="match status" value="1"/>
</dbReference>
<keyword evidence="1" id="KW-0808">Transferase</keyword>
<keyword evidence="2" id="KW-1185">Reference proteome</keyword>